<sequence length="214" mass="24092">MKNDNTSQKLKKLRLRLGYSQEQLAEAARINLRTVQRVENGETEPRGDTLRRIASALNITTDELTTRAEQEDRGYLVAFNLSALSFLLFPFLGVLVPWVLWLLKRDKVTGLERAGRQLLNFQITGCIIYYLPKVIIITGVLFMETPSPYAGLNLGVGSSNVESSGIGMGVDSVFIYLFYLVAYYGITLIHIIISAYRAHVGKPLYYKPAIPFLR</sequence>
<evidence type="ECO:0000256" key="3">
    <source>
        <dbReference type="ARBA" id="ARBA00022989"/>
    </source>
</evidence>
<keyword evidence="4" id="KW-0238">DNA-binding</keyword>
<feature type="transmembrane region" description="Helical" evidence="6">
    <location>
        <begin position="173"/>
        <end position="196"/>
    </location>
</feature>
<keyword evidence="5 6" id="KW-0472">Membrane</keyword>
<dbReference type="Pfam" id="PF09685">
    <property type="entry name" value="MamF_MmsF"/>
    <property type="match status" value="1"/>
</dbReference>
<evidence type="ECO:0000256" key="4">
    <source>
        <dbReference type="ARBA" id="ARBA00023125"/>
    </source>
</evidence>
<protein>
    <submittedName>
        <fullName evidence="8">Putative Tic20 family protein</fullName>
    </submittedName>
</protein>
<dbReference type="PANTHER" id="PTHR46558">
    <property type="entry name" value="TRACRIPTIONAL REGULATORY PROTEIN-RELATED-RELATED"/>
    <property type="match status" value="1"/>
</dbReference>
<dbReference type="PANTHER" id="PTHR46558:SF11">
    <property type="entry name" value="HTH-TYPE TRANSCRIPTIONAL REGULATOR XRE"/>
    <property type="match status" value="1"/>
</dbReference>
<evidence type="ECO:0000256" key="5">
    <source>
        <dbReference type="ARBA" id="ARBA00023136"/>
    </source>
</evidence>
<dbReference type="InterPro" id="IPR019109">
    <property type="entry name" value="MamF_MmsF"/>
</dbReference>
<evidence type="ECO:0000313" key="9">
    <source>
        <dbReference type="Proteomes" id="UP000242687"/>
    </source>
</evidence>
<evidence type="ECO:0000256" key="6">
    <source>
        <dbReference type="SAM" id="Phobius"/>
    </source>
</evidence>
<dbReference type="SMART" id="SM00530">
    <property type="entry name" value="HTH_XRE"/>
    <property type="match status" value="1"/>
</dbReference>
<dbReference type="CDD" id="cd00093">
    <property type="entry name" value="HTH_XRE"/>
    <property type="match status" value="1"/>
</dbReference>
<keyword evidence="9" id="KW-1185">Reference proteome</keyword>
<dbReference type="OrthoDB" id="1357763at2"/>
<keyword evidence="3 6" id="KW-1133">Transmembrane helix</keyword>
<dbReference type="AlphaFoldDB" id="A0A2H9VRB7"/>
<gene>
    <name evidence="8" type="ORF">CLV57_0318</name>
</gene>
<evidence type="ECO:0000256" key="1">
    <source>
        <dbReference type="ARBA" id="ARBA00004141"/>
    </source>
</evidence>
<comment type="subcellular location">
    <subcellularLocation>
        <location evidence="1">Membrane</location>
        <topology evidence="1">Multi-pass membrane protein</topology>
    </subcellularLocation>
</comment>
<dbReference type="RefSeq" id="WP_100339613.1">
    <property type="nucleotide sequence ID" value="NZ_PGFJ01000001.1"/>
</dbReference>
<reference evidence="8 9" key="1">
    <citation type="submission" date="2017-11" db="EMBL/GenBank/DDBJ databases">
        <title>Genomic Encyclopedia of Archaeal and Bacterial Type Strains, Phase II (KMG-II): From Individual Species to Whole Genera.</title>
        <authorList>
            <person name="Goeker M."/>
        </authorList>
    </citation>
    <scope>NUCLEOTIDE SEQUENCE [LARGE SCALE GENOMIC DNA]</scope>
    <source>
        <strain evidence="8 9">DSM 28175</strain>
    </source>
</reference>
<dbReference type="InterPro" id="IPR010982">
    <property type="entry name" value="Lambda_DNA-bd_dom_sf"/>
</dbReference>
<keyword evidence="2 6" id="KW-0812">Transmembrane</keyword>
<dbReference type="Gene3D" id="1.10.260.40">
    <property type="entry name" value="lambda repressor-like DNA-binding domains"/>
    <property type="match status" value="1"/>
</dbReference>
<organism evidence="8 9">
    <name type="scientific">Mucilaginibacter auburnensis</name>
    <dbReference type="NCBI Taxonomy" id="1457233"/>
    <lineage>
        <taxon>Bacteria</taxon>
        <taxon>Pseudomonadati</taxon>
        <taxon>Bacteroidota</taxon>
        <taxon>Sphingobacteriia</taxon>
        <taxon>Sphingobacteriales</taxon>
        <taxon>Sphingobacteriaceae</taxon>
        <taxon>Mucilaginibacter</taxon>
    </lineage>
</organism>
<comment type="caution">
    <text evidence="8">The sequence shown here is derived from an EMBL/GenBank/DDBJ whole genome shotgun (WGS) entry which is preliminary data.</text>
</comment>
<evidence type="ECO:0000313" key="8">
    <source>
        <dbReference type="EMBL" id="PJJ83338.1"/>
    </source>
</evidence>
<dbReference type="Proteomes" id="UP000242687">
    <property type="component" value="Unassembled WGS sequence"/>
</dbReference>
<dbReference type="InterPro" id="IPR001387">
    <property type="entry name" value="Cro/C1-type_HTH"/>
</dbReference>
<evidence type="ECO:0000256" key="2">
    <source>
        <dbReference type="ARBA" id="ARBA00022692"/>
    </source>
</evidence>
<accession>A0A2H9VRB7</accession>
<dbReference type="Pfam" id="PF01381">
    <property type="entry name" value="HTH_3"/>
    <property type="match status" value="1"/>
</dbReference>
<dbReference type="SUPFAM" id="SSF47413">
    <property type="entry name" value="lambda repressor-like DNA-binding domains"/>
    <property type="match status" value="1"/>
</dbReference>
<evidence type="ECO:0000259" key="7">
    <source>
        <dbReference type="PROSITE" id="PS50943"/>
    </source>
</evidence>
<dbReference type="PROSITE" id="PS50943">
    <property type="entry name" value="HTH_CROC1"/>
    <property type="match status" value="1"/>
</dbReference>
<feature type="domain" description="HTH cro/C1-type" evidence="7">
    <location>
        <begin position="10"/>
        <end position="64"/>
    </location>
</feature>
<proteinExistence type="predicted"/>
<feature type="transmembrane region" description="Helical" evidence="6">
    <location>
        <begin position="83"/>
        <end position="103"/>
    </location>
</feature>
<name>A0A2H9VRB7_9SPHI</name>
<feature type="transmembrane region" description="Helical" evidence="6">
    <location>
        <begin position="123"/>
        <end position="143"/>
    </location>
</feature>
<dbReference type="GO" id="GO:0003677">
    <property type="term" value="F:DNA binding"/>
    <property type="evidence" value="ECO:0007669"/>
    <property type="project" value="UniProtKB-KW"/>
</dbReference>
<dbReference type="EMBL" id="PGFJ01000001">
    <property type="protein sequence ID" value="PJJ83338.1"/>
    <property type="molecule type" value="Genomic_DNA"/>
</dbReference>